<gene>
    <name evidence="8" type="primary">ORF88258</name>
</gene>
<dbReference type="CDD" id="cd02801">
    <property type="entry name" value="DUS_like_FMN"/>
    <property type="match status" value="1"/>
</dbReference>
<evidence type="ECO:0000256" key="3">
    <source>
        <dbReference type="ARBA" id="ARBA00022643"/>
    </source>
</evidence>
<dbReference type="Pfam" id="PF01207">
    <property type="entry name" value="Dus"/>
    <property type="match status" value="1"/>
</dbReference>
<dbReference type="InterPro" id="IPR018517">
    <property type="entry name" value="tRNA_hU_synthase_CS"/>
</dbReference>
<keyword evidence="5" id="KW-0560">Oxidoreductase</keyword>
<dbReference type="PROSITE" id="PS01136">
    <property type="entry name" value="UPF0034"/>
    <property type="match status" value="1"/>
</dbReference>
<dbReference type="GO" id="GO:0000049">
    <property type="term" value="F:tRNA binding"/>
    <property type="evidence" value="ECO:0007669"/>
    <property type="project" value="InterPro"/>
</dbReference>
<dbReference type="InterPro" id="IPR044463">
    <property type="entry name" value="DUS2_DSRM"/>
</dbReference>
<dbReference type="AlphaFoldDB" id="A0A0B7A1E9"/>
<reference evidence="8" key="1">
    <citation type="submission" date="2014-12" db="EMBL/GenBank/DDBJ databases">
        <title>Insight into the proteome of Arion vulgaris.</title>
        <authorList>
            <person name="Aradska J."/>
            <person name="Bulat T."/>
            <person name="Smidak R."/>
            <person name="Sarate P."/>
            <person name="Gangsoo J."/>
            <person name="Sialana F."/>
            <person name="Bilban M."/>
            <person name="Lubec G."/>
        </authorList>
    </citation>
    <scope>NUCLEOTIDE SEQUENCE</scope>
    <source>
        <tissue evidence="8">Skin</tissue>
    </source>
</reference>
<proteinExistence type="predicted"/>
<organism evidence="8">
    <name type="scientific">Arion vulgaris</name>
    <dbReference type="NCBI Taxonomy" id="1028688"/>
    <lineage>
        <taxon>Eukaryota</taxon>
        <taxon>Metazoa</taxon>
        <taxon>Spiralia</taxon>
        <taxon>Lophotrochozoa</taxon>
        <taxon>Mollusca</taxon>
        <taxon>Gastropoda</taxon>
        <taxon>Heterobranchia</taxon>
        <taxon>Euthyneura</taxon>
        <taxon>Panpulmonata</taxon>
        <taxon>Eupulmonata</taxon>
        <taxon>Stylommatophora</taxon>
        <taxon>Helicina</taxon>
        <taxon>Arionoidea</taxon>
        <taxon>Arionidae</taxon>
        <taxon>Arion</taxon>
    </lineage>
</organism>
<dbReference type="GO" id="GO:0017150">
    <property type="term" value="F:tRNA dihydrouridine synthase activity"/>
    <property type="evidence" value="ECO:0007669"/>
    <property type="project" value="InterPro"/>
</dbReference>
<feature type="domain" description="DUS-like FMN-binding" evidence="7">
    <location>
        <begin position="34"/>
        <end position="271"/>
    </location>
</feature>
<evidence type="ECO:0000259" key="7">
    <source>
        <dbReference type="Pfam" id="PF01207"/>
    </source>
</evidence>
<comment type="cofactor">
    <cofactor evidence="1">
        <name>FMN</name>
        <dbReference type="ChEBI" id="CHEBI:58210"/>
    </cofactor>
</comment>
<feature type="non-terminal residue" evidence="8">
    <location>
        <position position="541"/>
    </location>
</feature>
<evidence type="ECO:0000256" key="2">
    <source>
        <dbReference type="ARBA" id="ARBA00022630"/>
    </source>
</evidence>
<dbReference type="InterPro" id="IPR014720">
    <property type="entry name" value="dsRBD_dom"/>
</dbReference>
<keyword evidence="4" id="KW-0819">tRNA processing</keyword>
<dbReference type="SUPFAM" id="SSF51395">
    <property type="entry name" value="FMN-linked oxidoreductases"/>
    <property type="match status" value="1"/>
</dbReference>
<evidence type="ECO:0000256" key="1">
    <source>
        <dbReference type="ARBA" id="ARBA00001917"/>
    </source>
</evidence>
<evidence type="ECO:0000259" key="6">
    <source>
        <dbReference type="Pfam" id="PF00035"/>
    </source>
</evidence>
<dbReference type="InterPro" id="IPR035587">
    <property type="entry name" value="DUS-like_FMN-bd"/>
</dbReference>
<dbReference type="SUPFAM" id="SSF54768">
    <property type="entry name" value="dsRNA-binding domain-like"/>
    <property type="match status" value="1"/>
</dbReference>
<feature type="non-terminal residue" evidence="8">
    <location>
        <position position="1"/>
    </location>
</feature>
<dbReference type="PANTHER" id="PTHR45936:SF1">
    <property type="entry name" value="TRNA-DIHYDROURIDINE(20) SYNTHASE [NAD(P)+]-LIKE"/>
    <property type="match status" value="1"/>
</dbReference>
<dbReference type="CDD" id="cd19871">
    <property type="entry name" value="DSRM_DUS2L"/>
    <property type="match status" value="1"/>
</dbReference>
<feature type="domain" description="DRBM" evidence="6">
    <location>
        <begin position="392"/>
        <end position="453"/>
    </location>
</feature>
<sequence length="541" mass="60078">PVQLVVTVTVTVTRIGLSVYKMRQEDMYQNKTVLAPMVRVCTLPMRLLALDYGADLVYCEEQIDRKILMCEIKENKLLHTTDFTLSDGTVVLRTCPAEKDKLILQLGTCDAKRALAAAKKLQNYVAGVDINMGCPKEFSIKGGMGAALLTQPEKVKQILSTLVNELHVPVTCKIRVLPKLEDTVKLAKLIESTGVSALAVHGRTKDERSRDPNRTDYIKAVADAVSIPVIANGNSKNITSLTGAENFKKATGASSVMLARAAMWNCSVFRKQGPLPVLEVLKSYLRYAFQYDNNDLNTKYCVLQMLHDRMVETPEADRCVAAKTLQDFANIWAMKSEYEKILQQRLVLETEMNARTGGDCNGVKRRKMDDGSILIELPVRFEKRLYPLTMTPKQILNNWSKKSGFGKPVYTTIERGGDRYYSSTVLFEGKVYANPYWEKSKQMAEQSVAVACLVANGESDGRLTEPPNETEELRRKWRNLINSDVVDSGDHATLSVSCNNSSVVVDSSSDIHVNSVNNSVTHIDSANNSMTHVDSADSSVT</sequence>
<dbReference type="PANTHER" id="PTHR45936">
    <property type="entry name" value="TRNA-DIHYDROURIDINE(20) SYNTHASE [NAD(P)+]-LIKE"/>
    <property type="match status" value="1"/>
</dbReference>
<protein>
    <submittedName>
        <fullName evidence="8">Uncharacterized protein</fullName>
    </submittedName>
</protein>
<dbReference type="GO" id="GO:0005737">
    <property type="term" value="C:cytoplasm"/>
    <property type="evidence" value="ECO:0007669"/>
    <property type="project" value="TreeGrafter"/>
</dbReference>
<dbReference type="EMBL" id="HACG01026920">
    <property type="protein sequence ID" value="CEK73785.1"/>
    <property type="molecule type" value="Transcribed_RNA"/>
</dbReference>
<dbReference type="Gene3D" id="3.30.160.20">
    <property type="match status" value="1"/>
</dbReference>
<keyword evidence="2" id="KW-0285">Flavoprotein</keyword>
<keyword evidence="3" id="KW-0288">FMN</keyword>
<evidence type="ECO:0000313" key="8">
    <source>
        <dbReference type="EMBL" id="CEK73785.1"/>
    </source>
</evidence>
<evidence type="ECO:0000256" key="4">
    <source>
        <dbReference type="ARBA" id="ARBA00022694"/>
    </source>
</evidence>
<name>A0A0B7A1E9_9EUPU</name>
<evidence type="ECO:0000256" key="5">
    <source>
        <dbReference type="ARBA" id="ARBA00023002"/>
    </source>
</evidence>
<dbReference type="GO" id="GO:0050660">
    <property type="term" value="F:flavin adenine dinucleotide binding"/>
    <property type="evidence" value="ECO:0007669"/>
    <property type="project" value="InterPro"/>
</dbReference>
<dbReference type="InterPro" id="IPR013785">
    <property type="entry name" value="Aldolase_TIM"/>
</dbReference>
<dbReference type="InterPro" id="IPR052582">
    <property type="entry name" value="tRNA-DUS-like"/>
</dbReference>
<dbReference type="Pfam" id="PF00035">
    <property type="entry name" value="dsrm"/>
    <property type="match status" value="1"/>
</dbReference>
<accession>A0A0B7A1E9</accession>
<dbReference type="Gene3D" id="3.20.20.70">
    <property type="entry name" value="Aldolase class I"/>
    <property type="match status" value="1"/>
</dbReference>